<name>A0A7R7XRA2_9EURO</name>
<dbReference type="PANTHER" id="PTHR45588">
    <property type="entry name" value="TPR DOMAIN-CONTAINING PROTEIN"/>
    <property type="match status" value="1"/>
</dbReference>
<dbReference type="AlphaFoldDB" id="A0A7R7XRA2"/>
<evidence type="ECO:0000313" key="2">
    <source>
        <dbReference type="Proteomes" id="UP000654913"/>
    </source>
</evidence>
<dbReference type="EMBL" id="AP024447">
    <property type="protein sequence ID" value="BCS26296.1"/>
    <property type="molecule type" value="Genomic_DNA"/>
</dbReference>
<gene>
    <name evidence="1" type="ORF">APUU_51007A</name>
</gene>
<dbReference type="Proteomes" id="UP000654913">
    <property type="component" value="Chromosome 5"/>
</dbReference>
<dbReference type="KEGG" id="apuu:APUU_51007A"/>
<reference evidence="1" key="2">
    <citation type="submission" date="2021-02" db="EMBL/GenBank/DDBJ databases">
        <title>Aspergillus puulaauensis MK2 genome sequence.</title>
        <authorList>
            <person name="Futagami T."/>
            <person name="Mori K."/>
            <person name="Kadooka C."/>
            <person name="Tanaka T."/>
        </authorList>
    </citation>
    <scope>NUCLEOTIDE SEQUENCE</scope>
    <source>
        <strain evidence="1">MK2</strain>
    </source>
</reference>
<dbReference type="OrthoDB" id="4509425at2759"/>
<dbReference type="GeneID" id="64976301"/>
<proteinExistence type="predicted"/>
<evidence type="ECO:0000313" key="1">
    <source>
        <dbReference type="EMBL" id="BCS26296.1"/>
    </source>
</evidence>
<organism evidence="1 2">
    <name type="scientific">Aspergillus puulaauensis</name>
    <dbReference type="NCBI Taxonomy" id="1220207"/>
    <lineage>
        <taxon>Eukaryota</taxon>
        <taxon>Fungi</taxon>
        <taxon>Dikarya</taxon>
        <taxon>Ascomycota</taxon>
        <taxon>Pezizomycotina</taxon>
        <taxon>Eurotiomycetes</taxon>
        <taxon>Eurotiomycetidae</taxon>
        <taxon>Eurotiales</taxon>
        <taxon>Aspergillaceae</taxon>
        <taxon>Aspergillus</taxon>
    </lineage>
</organism>
<sequence>MPYSTYSSLWFRLLKLCIFRYYPVNQQHLEDPSRTSGACEVSKRQKHDALIGTSATATGDLDGAISNKALHVSAAQRVPESRRDYPSRIVDILKVATAMLGGEIEYRRGKFDAAFESLRLAIQFDDALMYLYKLWGWMVPTRHAFAALSLEQAYAEDLGLDQPITRAHQHPGSMWGPHGYHEWLVKLGRKTEAAIVKQQLDIALAVADVEIRPGVLDTRPGRCK</sequence>
<dbReference type="PANTHER" id="PTHR45588:SF1">
    <property type="entry name" value="WW DOMAIN-CONTAINING PROTEIN"/>
    <property type="match status" value="1"/>
</dbReference>
<accession>A0A7R7XRA2</accession>
<reference evidence="1" key="1">
    <citation type="submission" date="2021-01" db="EMBL/GenBank/DDBJ databases">
        <authorList>
            <consortium name="Aspergillus puulaauensis MK2 genome sequencing consortium"/>
            <person name="Kazuki M."/>
            <person name="Futagami T."/>
        </authorList>
    </citation>
    <scope>NUCLEOTIDE SEQUENCE</scope>
    <source>
        <strain evidence="1">MK2</strain>
    </source>
</reference>
<dbReference type="RefSeq" id="XP_041558490.1">
    <property type="nucleotide sequence ID" value="XM_041706068.1"/>
</dbReference>
<keyword evidence="2" id="KW-1185">Reference proteome</keyword>
<protein>
    <submittedName>
        <fullName evidence="1">Uncharacterized protein</fullName>
    </submittedName>
</protein>